<evidence type="ECO:0000256" key="2">
    <source>
        <dbReference type="SAM" id="Phobius"/>
    </source>
</evidence>
<keyword evidence="5" id="KW-1185">Reference proteome</keyword>
<evidence type="ECO:0000259" key="3">
    <source>
        <dbReference type="PROSITE" id="PS50924"/>
    </source>
</evidence>
<keyword evidence="2" id="KW-1133">Transmembrane helix</keyword>
<evidence type="ECO:0000313" key="4">
    <source>
        <dbReference type="EMBL" id="PSR83109.1"/>
    </source>
</evidence>
<feature type="transmembrane region" description="Helical" evidence="2">
    <location>
        <begin position="24"/>
        <end position="47"/>
    </location>
</feature>
<keyword evidence="2" id="KW-0472">Membrane</keyword>
<sequence length="979" mass="105685">MASTTNSSVDLFEKWHGEIVPRSFNAGFVTLSYVVSLIGAWSTLELINRRTAPKGRINHLLLVSAAVTMGGVSIWCMHYIGNRAIEIDAGQPELQIAYSSGFTALSFFMPIIVLLVAFVAFGTNETVSWWRVAVGGTLAGAAICGMHYLGNASINNYVCIYNVPNVIGAALIAVAASIIALSVFFVLRSSWTNSWWKRGMTAVTLAGAVSGMHWCASTGTQYKLVALTEMGGLSRSVTVIVVICLSVGACLVMAGFAMYTARLRQRYASKAQQVVLAAAVFDKQGRVLVSPEGLLPLEKITDSFLEKTPNDSFTVAHPLFQWMFQASRNWSSINNIIAGIANHLAQLPRTGRANVSGDIQLITDHGELIENYEIIFRELFCAAAAGLADKTKTSLTNVGILWDEIIATGGSQRTPAQSRRRQGDIECGVVEGDAATIRKDMVQDSTNNAASGSDVHAEEKDDRQQIVEIGRGSLMFLVRRVENSSDVQALAAAGYRFAELHQVSGIIGSSMQIKSRGFENKLRSMSRYSEQEKSMLEPGVHVGLFGVRARVNNAWGFDVLARREARNLLPSVQMLPVSRLDASQEHFLRQFSGMTPTQLVRRIHLLRHLSPEEMAFASQLADSVQALRSWIEDSIFEDAVLCPKTVEVPCRAAVPGSMATGLCTIITFRIVIPIHLHINSPQCEFVPLNLFKVHQLVYQNSPNHIVFARSVHRDIAPIVNAMPIAQSAVKRGSRNSRNSHTIPLGSRFFRIPRPMPSNGSSSRAVDSDGNPIPTVLRRNDSAAGSDQTTSTLKLWQGRHSHEMEPGNDGMGYERQFSSPPPPAYGLDELQPPTTPQSPISGSNMPSHTMGCPQPLTTFGGIMVSQEITVDVLSTDEGPSTKSGITVEPGPAGKRRQASHGGAGASVDSSSHAIGERAHRSESGEGAKGAAVGIELAALGGEDSYAKIGTGVQVSNIEAGALTDTPTFVDELFAFCVQGR</sequence>
<evidence type="ECO:0000256" key="1">
    <source>
        <dbReference type="SAM" id="MobiDB-lite"/>
    </source>
</evidence>
<feature type="region of interest" description="Disordered" evidence="1">
    <location>
        <begin position="729"/>
        <end position="857"/>
    </location>
</feature>
<feature type="compositionally biased region" description="Basic and acidic residues" evidence="1">
    <location>
        <begin position="913"/>
        <end position="924"/>
    </location>
</feature>
<dbReference type="PROSITE" id="PS50924">
    <property type="entry name" value="MHYT"/>
    <property type="match status" value="1"/>
</dbReference>
<dbReference type="Pfam" id="PF03707">
    <property type="entry name" value="MHYT"/>
    <property type="match status" value="2"/>
</dbReference>
<organism evidence="4 5">
    <name type="scientific">Coniella lustricola</name>
    <dbReference type="NCBI Taxonomy" id="2025994"/>
    <lineage>
        <taxon>Eukaryota</taxon>
        <taxon>Fungi</taxon>
        <taxon>Dikarya</taxon>
        <taxon>Ascomycota</taxon>
        <taxon>Pezizomycotina</taxon>
        <taxon>Sordariomycetes</taxon>
        <taxon>Sordariomycetidae</taxon>
        <taxon>Diaporthales</taxon>
        <taxon>Schizoparmaceae</taxon>
        <taxon>Coniella</taxon>
    </lineage>
</organism>
<dbReference type="AlphaFoldDB" id="A0A2T3A5A1"/>
<feature type="region of interest" description="Disordered" evidence="1">
    <location>
        <begin position="442"/>
        <end position="461"/>
    </location>
</feature>
<dbReference type="InParanoid" id="A0A2T3A5A1"/>
<dbReference type="OrthoDB" id="264015at2759"/>
<feature type="transmembrane region" description="Helical" evidence="2">
    <location>
        <begin position="169"/>
        <end position="187"/>
    </location>
</feature>
<gene>
    <name evidence="4" type="ORF">BD289DRAFT_370387</name>
</gene>
<dbReference type="STRING" id="2025994.A0A2T3A5A1"/>
<feature type="region of interest" description="Disordered" evidence="1">
    <location>
        <begin position="872"/>
        <end position="927"/>
    </location>
</feature>
<reference evidence="4 5" key="1">
    <citation type="journal article" date="2018" name="Mycol. Prog.">
        <title>Coniella lustricola, a new species from submerged detritus.</title>
        <authorList>
            <person name="Raudabaugh D.B."/>
            <person name="Iturriaga T."/>
            <person name="Carver A."/>
            <person name="Mondo S."/>
            <person name="Pangilinan J."/>
            <person name="Lipzen A."/>
            <person name="He G."/>
            <person name="Amirebrahimi M."/>
            <person name="Grigoriev I.V."/>
            <person name="Miller A.N."/>
        </authorList>
    </citation>
    <scope>NUCLEOTIDE SEQUENCE [LARGE SCALE GENOMIC DNA]</scope>
    <source>
        <strain evidence="4 5">B22-T-1</strain>
    </source>
</reference>
<protein>
    <recommendedName>
        <fullName evidence="3">MHYT domain-containing protein</fullName>
    </recommendedName>
</protein>
<dbReference type="EMBL" id="KZ678465">
    <property type="protein sequence ID" value="PSR83109.1"/>
    <property type="molecule type" value="Genomic_DNA"/>
</dbReference>
<feature type="transmembrane region" description="Helical" evidence="2">
    <location>
        <begin position="239"/>
        <end position="261"/>
    </location>
</feature>
<dbReference type="Proteomes" id="UP000241462">
    <property type="component" value="Unassembled WGS sequence"/>
</dbReference>
<proteinExistence type="predicted"/>
<name>A0A2T3A5A1_9PEZI</name>
<feature type="compositionally biased region" description="Polar residues" evidence="1">
    <location>
        <begin position="836"/>
        <end position="846"/>
    </location>
</feature>
<feature type="transmembrane region" description="Helical" evidence="2">
    <location>
        <begin position="59"/>
        <end position="81"/>
    </location>
</feature>
<dbReference type="PANTHER" id="PTHR35152">
    <property type="entry name" value="DOMAIN SIGNALLING PROTEIN, PUTATIVE (AFU_ORTHOLOGUE AFUA_5G11310)-RELATED"/>
    <property type="match status" value="1"/>
</dbReference>
<evidence type="ECO:0000313" key="5">
    <source>
        <dbReference type="Proteomes" id="UP000241462"/>
    </source>
</evidence>
<keyword evidence="2" id="KW-0812">Transmembrane</keyword>
<dbReference type="PANTHER" id="PTHR35152:SF1">
    <property type="entry name" value="DOMAIN SIGNALLING PROTEIN, PUTATIVE (AFU_ORTHOLOGUE AFUA_5G11310)-RELATED"/>
    <property type="match status" value="1"/>
</dbReference>
<feature type="compositionally biased region" description="Polar residues" evidence="1">
    <location>
        <begin position="782"/>
        <end position="793"/>
    </location>
</feature>
<feature type="domain" description="MHYT" evidence="3">
    <location>
        <begin position="24"/>
        <end position="223"/>
    </location>
</feature>
<feature type="transmembrane region" description="Helical" evidence="2">
    <location>
        <begin position="129"/>
        <end position="149"/>
    </location>
</feature>
<accession>A0A2T3A5A1</accession>
<feature type="transmembrane region" description="Helical" evidence="2">
    <location>
        <begin position="101"/>
        <end position="122"/>
    </location>
</feature>
<dbReference type="InterPro" id="IPR005330">
    <property type="entry name" value="MHYT_dom"/>
</dbReference>